<organism evidence="17 18">
    <name type="scientific">Brachionus plicatilis</name>
    <name type="common">Marine rotifer</name>
    <name type="synonym">Brachionus muelleri</name>
    <dbReference type="NCBI Taxonomy" id="10195"/>
    <lineage>
        <taxon>Eukaryota</taxon>
        <taxon>Metazoa</taxon>
        <taxon>Spiralia</taxon>
        <taxon>Gnathifera</taxon>
        <taxon>Rotifera</taxon>
        <taxon>Eurotatoria</taxon>
        <taxon>Monogononta</taxon>
        <taxon>Pseudotrocha</taxon>
        <taxon>Ploima</taxon>
        <taxon>Brachionidae</taxon>
        <taxon>Brachionus</taxon>
    </lineage>
</organism>
<evidence type="ECO:0000256" key="13">
    <source>
        <dbReference type="ARBA" id="ARBA00046114"/>
    </source>
</evidence>
<evidence type="ECO:0000259" key="16">
    <source>
        <dbReference type="Pfam" id="PF13868"/>
    </source>
</evidence>
<evidence type="ECO:0000256" key="7">
    <source>
        <dbReference type="ARBA" id="ARBA00023054"/>
    </source>
</evidence>
<feature type="coiled-coil region" evidence="14">
    <location>
        <begin position="348"/>
        <end position="403"/>
    </location>
</feature>
<dbReference type="Proteomes" id="UP000276133">
    <property type="component" value="Unassembled WGS sequence"/>
</dbReference>
<dbReference type="PANTHER" id="PTHR19265">
    <property type="entry name" value="MEIOSIS-SPECIFIC NUCLEAR STRUCTURAL PROTEIN 1"/>
    <property type="match status" value="1"/>
</dbReference>
<evidence type="ECO:0000256" key="11">
    <source>
        <dbReference type="ARBA" id="ARBA00023254"/>
    </source>
</evidence>
<evidence type="ECO:0000256" key="9">
    <source>
        <dbReference type="ARBA" id="ARBA00023212"/>
    </source>
</evidence>
<evidence type="ECO:0000256" key="15">
    <source>
        <dbReference type="SAM" id="MobiDB-lite"/>
    </source>
</evidence>
<dbReference type="PANTHER" id="PTHR19265:SF0">
    <property type="entry name" value="MEIOSIS-SPECIFIC NUCLEAR STRUCTURAL PROTEIN 1"/>
    <property type="match status" value="1"/>
</dbReference>
<keyword evidence="8" id="KW-0969">Cilium</keyword>
<evidence type="ECO:0000256" key="12">
    <source>
        <dbReference type="ARBA" id="ARBA00023273"/>
    </source>
</evidence>
<dbReference type="GO" id="GO:0044782">
    <property type="term" value="P:cilium organization"/>
    <property type="evidence" value="ECO:0007669"/>
    <property type="project" value="TreeGrafter"/>
</dbReference>
<feature type="coiled-coil region" evidence="14">
    <location>
        <begin position="48"/>
        <end position="210"/>
    </location>
</feature>
<evidence type="ECO:0000256" key="5">
    <source>
        <dbReference type="ARBA" id="ARBA00022490"/>
    </source>
</evidence>
<sequence>MLTTATNRRMQQKFVPTPPAGASENEIQLRKDIIRQNNLDRMYESEDKVNAKRVFREQERIRRELEIEESLLKAESERTVKIETKRREESLAQELEKYKLDQLRENKMRQQLRETSYELRELESKLKEAYVAKERHAQMAEKEAQKFDSLLEDAQIMKRMKEESERAELHQKQIDQMKRIEMNQYKQDLHRQLEEKENNKQKAYEEFLKEKLLIDEIVRKIYEEDQKEHERKLLAQQATREFIDEFKKQREIWKIQEREIMEAENRKIAEYAKIQKERDDSQKESKKAREEAIEKVQSRLFEQIEKDREAREEMEHVRQELYLEEQEALVRNHERVEMERKIRQRLDLQKQYEEQMQYKVMRQQAEQEEEESIKKQMLDKFAADDKIEQMNAQKRRMKQLEHKRTVEALLEERRQRMNMEKQRELDERILSDKLDAYRRQIIEEERVKLLKEHATKLLGYLPKGVIRDSRDLEAMGDDFKKQFQKRQVDFFSDEGWTK</sequence>
<evidence type="ECO:0000256" key="2">
    <source>
        <dbReference type="ARBA" id="ARBA00004611"/>
    </source>
</evidence>
<dbReference type="OrthoDB" id="197839at2759"/>
<gene>
    <name evidence="17" type="ORF">BpHYR1_016710</name>
</gene>
<comment type="function">
    <text evidence="13">Microtubule inner protein (MIP) part of the dynein-decorated doublet microtubules (DMTs) in cilia axoneme, which is required for motile cilia beating. May play a role in the control of meiotic division and germ cell differentiation through regulation of pairing and recombination during meiosis. Required for sperm flagella assembly. May play a role in the assembly and function of the outer dynein arm-docking complex (ODA-DC). ODA-DC mediates outer dynein arms (ODA) binding onto the axonemal doublet microtubules.</text>
</comment>
<dbReference type="InterPro" id="IPR043597">
    <property type="entry name" value="TPH_dom"/>
</dbReference>
<dbReference type="AlphaFoldDB" id="A0A3M7QLF5"/>
<reference evidence="17 18" key="1">
    <citation type="journal article" date="2018" name="Sci. Rep.">
        <title>Genomic signatures of local adaptation to the degree of environmental predictability in rotifers.</title>
        <authorList>
            <person name="Franch-Gras L."/>
            <person name="Hahn C."/>
            <person name="Garcia-Roger E.M."/>
            <person name="Carmona M.J."/>
            <person name="Serra M."/>
            <person name="Gomez A."/>
        </authorList>
    </citation>
    <scope>NUCLEOTIDE SEQUENCE [LARGE SCALE GENOMIC DNA]</scope>
    <source>
        <strain evidence="17">HYR1</strain>
    </source>
</reference>
<keyword evidence="6" id="KW-0282">Flagellum</keyword>
<evidence type="ECO:0000313" key="17">
    <source>
        <dbReference type="EMBL" id="RNA11788.1"/>
    </source>
</evidence>
<dbReference type="InterPro" id="IPR026504">
    <property type="entry name" value="MNS1"/>
</dbReference>
<keyword evidence="10" id="KW-0539">Nucleus</keyword>
<evidence type="ECO:0000256" key="10">
    <source>
        <dbReference type="ARBA" id="ARBA00023242"/>
    </source>
</evidence>
<feature type="domain" description="Trichohyalin-plectin-homology" evidence="16">
    <location>
        <begin position="112"/>
        <end position="463"/>
    </location>
</feature>
<keyword evidence="11" id="KW-0469">Meiosis</keyword>
<dbReference type="Pfam" id="PF13868">
    <property type="entry name" value="TPH"/>
    <property type="match status" value="1"/>
</dbReference>
<name>A0A3M7QLF5_BRAPC</name>
<feature type="region of interest" description="Disordered" evidence="15">
    <location>
        <begin position="1"/>
        <end position="23"/>
    </location>
</feature>
<evidence type="ECO:0000256" key="4">
    <source>
        <dbReference type="ARBA" id="ARBA00014813"/>
    </source>
</evidence>
<dbReference type="GO" id="GO:0051321">
    <property type="term" value="P:meiotic cell cycle"/>
    <property type="evidence" value="ECO:0007669"/>
    <property type="project" value="UniProtKB-KW"/>
</dbReference>
<evidence type="ECO:0000256" key="14">
    <source>
        <dbReference type="SAM" id="Coils"/>
    </source>
</evidence>
<dbReference type="GO" id="GO:0031514">
    <property type="term" value="C:motile cilium"/>
    <property type="evidence" value="ECO:0007669"/>
    <property type="project" value="TreeGrafter"/>
</dbReference>
<dbReference type="GO" id="GO:0005634">
    <property type="term" value="C:nucleus"/>
    <property type="evidence" value="ECO:0007669"/>
    <property type="project" value="UniProtKB-SubCell"/>
</dbReference>
<comment type="caution">
    <text evidence="17">The sequence shown here is derived from an EMBL/GenBank/DDBJ whole genome shotgun (WGS) entry which is preliminary data.</text>
</comment>
<keyword evidence="5" id="KW-0963">Cytoplasm</keyword>
<keyword evidence="9" id="KW-0206">Cytoskeleton</keyword>
<comment type="similarity">
    <text evidence="3">Belongs to the MNS1 family.</text>
</comment>
<evidence type="ECO:0000256" key="6">
    <source>
        <dbReference type="ARBA" id="ARBA00022846"/>
    </source>
</evidence>
<accession>A0A3M7QLF5</accession>
<evidence type="ECO:0000313" key="18">
    <source>
        <dbReference type="Proteomes" id="UP000276133"/>
    </source>
</evidence>
<keyword evidence="12" id="KW-0966">Cell projection</keyword>
<evidence type="ECO:0000256" key="1">
    <source>
        <dbReference type="ARBA" id="ARBA00004123"/>
    </source>
</evidence>
<comment type="subcellular location">
    <subcellularLocation>
        <location evidence="2">Cytoplasm</location>
        <location evidence="2">Cytoskeleton</location>
        <location evidence="2">Flagellum axoneme</location>
    </subcellularLocation>
    <subcellularLocation>
        <location evidence="1">Nucleus</location>
    </subcellularLocation>
</comment>
<protein>
    <recommendedName>
        <fullName evidence="4">Meiosis-specific nuclear structural protein 1</fullName>
    </recommendedName>
</protein>
<evidence type="ECO:0000256" key="3">
    <source>
        <dbReference type="ARBA" id="ARBA00009158"/>
    </source>
</evidence>
<dbReference type="EMBL" id="REGN01005847">
    <property type="protein sequence ID" value="RNA11788.1"/>
    <property type="molecule type" value="Genomic_DNA"/>
</dbReference>
<keyword evidence="7 14" id="KW-0175">Coiled coil</keyword>
<dbReference type="STRING" id="10195.A0A3M7QLF5"/>
<proteinExistence type="inferred from homology"/>
<keyword evidence="18" id="KW-1185">Reference proteome</keyword>
<evidence type="ECO:0000256" key="8">
    <source>
        <dbReference type="ARBA" id="ARBA00023069"/>
    </source>
</evidence>